<gene>
    <name evidence="2" type="ORF">AVDCRST_MAG90-2837</name>
</gene>
<protein>
    <submittedName>
        <fullName evidence="2">Uncharacterized protein</fullName>
    </submittedName>
</protein>
<feature type="region of interest" description="Disordered" evidence="1">
    <location>
        <begin position="55"/>
        <end position="81"/>
    </location>
</feature>
<evidence type="ECO:0000256" key="1">
    <source>
        <dbReference type="SAM" id="MobiDB-lite"/>
    </source>
</evidence>
<feature type="non-terminal residue" evidence="2">
    <location>
        <position position="1"/>
    </location>
</feature>
<evidence type="ECO:0000313" key="2">
    <source>
        <dbReference type="EMBL" id="CAA9358684.1"/>
    </source>
</evidence>
<dbReference type="EMBL" id="CADCUC010000592">
    <property type="protein sequence ID" value="CAA9358684.1"/>
    <property type="molecule type" value="Genomic_DNA"/>
</dbReference>
<feature type="compositionally biased region" description="Low complexity" evidence="1">
    <location>
        <begin position="63"/>
        <end position="81"/>
    </location>
</feature>
<accession>A0A6J4MHS8</accession>
<proteinExistence type="predicted"/>
<feature type="non-terminal residue" evidence="2">
    <location>
        <position position="81"/>
    </location>
</feature>
<reference evidence="2" key="1">
    <citation type="submission" date="2020-02" db="EMBL/GenBank/DDBJ databases">
        <authorList>
            <person name="Meier V. D."/>
        </authorList>
    </citation>
    <scope>NUCLEOTIDE SEQUENCE</scope>
    <source>
        <strain evidence="2">AVDCRST_MAG90</strain>
    </source>
</reference>
<sequence>CDLFPWVSLSPCSFPRPLPPRSRNHARTRAWTAQMRRATLARGVSRFRARGRSACRGAIGTKTPATRRSTRSPTGAASRTA</sequence>
<name>A0A6J4MHS8_9HYPH</name>
<dbReference type="AlphaFoldDB" id="A0A6J4MHS8"/>
<organism evidence="2">
    <name type="scientific">uncultured Microvirga sp</name>
    <dbReference type="NCBI Taxonomy" id="412392"/>
    <lineage>
        <taxon>Bacteria</taxon>
        <taxon>Pseudomonadati</taxon>
        <taxon>Pseudomonadota</taxon>
        <taxon>Alphaproteobacteria</taxon>
        <taxon>Hyphomicrobiales</taxon>
        <taxon>Methylobacteriaceae</taxon>
        <taxon>Microvirga</taxon>
        <taxon>environmental samples</taxon>
    </lineage>
</organism>